<evidence type="ECO:0000313" key="1">
    <source>
        <dbReference type="EMBL" id="RVW06227.1"/>
    </source>
</evidence>
<comment type="caution">
    <text evidence="1">The sequence shown here is derived from an EMBL/GenBank/DDBJ whole genome shotgun (WGS) entry which is preliminary data.</text>
</comment>
<organism evidence="1 2">
    <name type="scientific">Rhodococcus spongiicola</name>
    <dbReference type="NCBI Taxonomy" id="2487352"/>
    <lineage>
        <taxon>Bacteria</taxon>
        <taxon>Bacillati</taxon>
        <taxon>Actinomycetota</taxon>
        <taxon>Actinomycetes</taxon>
        <taxon>Mycobacteriales</taxon>
        <taxon>Nocardiaceae</taxon>
        <taxon>Rhodococcus</taxon>
    </lineage>
</organism>
<evidence type="ECO:0008006" key="3">
    <source>
        <dbReference type="Google" id="ProtNLM"/>
    </source>
</evidence>
<dbReference type="EMBL" id="RKLN01000001">
    <property type="protein sequence ID" value="RVW06227.1"/>
    <property type="molecule type" value="Genomic_DNA"/>
</dbReference>
<evidence type="ECO:0000313" key="2">
    <source>
        <dbReference type="Proteomes" id="UP000284333"/>
    </source>
</evidence>
<protein>
    <recommendedName>
        <fullName evidence="3">DUF3168 domain-containing protein</fullName>
    </recommendedName>
</protein>
<sequence>MKARVRPRDATVPVKDFLATQVQALDPAITTGLSLPKDWTPSDPPAVVVFDDSGPVQWPVSTSPQIRVTVWAEGRTLAREIAGKCLGWLLCSKVPGIAHIGPGAGLLDGRDNSNHGFTASFTVTTRVRTVSF</sequence>
<gene>
    <name evidence="1" type="ORF">EF834_01870</name>
</gene>
<name>A0A3S3CUY4_9NOCA</name>
<accession>A0A3S3CUY4</accession>
<proteinExistence type="predicted"/>
<reference evidence="1 2" key="1">
    <citation type="submission" date="2018-11" db="EMBL/GenBank/DDBJ databases">
        <title>Rhodococcus spongicola sp. nov. and Rhodococcus xishaensis sp. nov. from marine sponges.</title>
        <authorList>
            <person name="Li L."/>
            <person name="Lin H.W."/>
        </authorList>
    </citation>
    <scope>NUCLEOTIDE SEQUENCE [LARGE SCALE GENOMIC DNA]</scope>
    <source>
        <strain evidence="1 2">LHW50502</strain>
    </source>
</reference>
<dbReference type="Proteomes" id="UP000284333">
    <property type="component" value="Unassembled WGS sequence"/>
</dbReference>
<dbReference type="AlphaFoldDB" id="A0A3S3CUY4"/>
<keyword evidence="2" id="KW-1185">Reference proteome</keyword>
<dbReference type="RefSeq" id="WP_127945159.1">
    <property type="nucleotide sequence ID" value="NZ_RKLN01000001.1"/>
</dbReference>
<dbReference type="OrthoDB" id="4466953at2"/>